<reference evidence="2" key="1">
    <citation type="submission" date="2023-03" db="EMBL/GenBank/DDBJ databases">
        <title>Massive genome expansion in bonnet fungi (Mycena s.s.) driven by repeated elements and novel gene families across ecological guilds.</title>
        <authorList>
            <consortium name="Lawrence Berkeley National Laboratory"/>
            <person name="Harder C.B."/>
            <person name="Miyauchi S."/>
            <person name="Viragh M."/>
            <person name="Kuo A."/>
            <person name="Thoen E."/>
            <person name="Andreopoulos B."/>
            <person name="Lu D."/>
            <person name="Skrede I."/>
            <person name="Drula E."/>
            <person name="Henrissat B."/>
            <person name="Morin E."/>
            <person name="Kohler A."/>
            <person name="Barry K."/>
            <person name="LaButti K."/>
            <person name="Morin E."/>
            <person name="Salamov A."/>
            <person name="Lipzen A."/>
            <person name="Mereny Z."/>
            <person name="Hegedus B."/>
            <person name="Baldrian P."/>
            <person name="Stursova M."/>
            <person name="Weitz H."/>
            <person name="Taylor A."/>
            <person name="Grigoriev I.V."/>
            <person name="Nagy L.G."/>
            <person name="Martin F."/>
            <person name="Kauserud H."/>
        </authorList>
    </citation>
    <scope>NUCLEOTIDE SEQUENCE</scope>
    <source>
        <strain evidence="2">9284</strain>
    </source>
</reference>
<name>A0AAD7BIP0_9AGAR</name>
<sequence length="223" mass="24302">MVLLLGLHNKLSLTSTTPLTSFFIAEGAGADTRLLVSSDSRFNGSDPTVKMTGQRAVTTGVAHMGHRQSSRWPTTAVLAGFGGFPSINRMIFVIMAMEAVFVQRRQNIQARAHVRNFLVPFVDSLTGTDCSLTAILVTRFLLELSEKSRQPRELGCNPCDFESVALQLESLVEEPQHEELGCLDLTNSAAETDEPQRRVSTTGDTSDPLQNVEHGLGGEISKK</sequence>
<protein>
    <submittedName>
        <fullName evidence="2">Uncharacterized protein</fullName>
    </submittedName>
</protein>
<dbReference type="EMBL" id="JARKIF010000015">
    <property type="protein sequence ID" value="KAJ7622186.1"/>
    <property type="molecule type" value="Genomic_DNA"/>
</dbReference>
<feature type="region of interest" description="Disordered" evidence="1">
    <location>
        <begin position="184"/>
        <end position="223"/>
    </location>
</feature>
<evidence type="ECO:0000313" key="2">
    <source>
        <dbReference type="EMBL" id="KAJ7622186.1"/>
    </source>
</evidence>
<keyword evidence="3" id="KW-1185">Reference proteome</keyword>
<comment type="caution">
    <text evidence="2">The sequence shown here is derived from an EMBL/GenBank/DDBJ whole genome shotgun (WGS) entry which is preliminary data.</text>
</comment>
<dbReference type="Proteomes" id="UP001221142">
    <property type="component" value="Unassembled WGS sequence"/>
</dbReference>
<organism evidence="2 3">
    <name type="scientific">Roridomyces roridus</name>
    <dbReference type="NCBI Taxonomy" id="1738132"/>
    <lineage>
        <taxon>Eukaryota</taxon>
        <taxon>Fungi</taxon>
        <taxon>Dikarya</taxon>
        <taxon>Basidiomycota</taxon>
        <taxon>Agaricomycotina</taxon>
        <taxon>Agaricomycetes</taxon>
        <taxon>Agaricomycetidae</taxon>
        <taxon>Agaricales</taxon>
        <taxon>Marasmiineae</taxon>
        <taxon>Mycenaceae</taxon>
        <taxon>Roridomyces</taxon>
    </lineage>
</organism>
<feature type="compositionally biased region" description="Polar residues" evidence="1">
    <location>
        <begin position="198"/>
        <end position="209"/>
    </location>
</feature>
<accession>A0AAD7BIP0</accession>
<proteinExistence type="predicted"/>
<gene>
    <name evidence="2" type="ORF">FB45DRAFT_870405</name>
</gene>
<evidence type="ECO:0000256" key="1">
    <source>
        <dbReference type="SAM" id="MobiDB-lite"/>
    </source>
</evidence>
<evidence type="ECO:0000313" key="3">
    <source>
        <dbReference type="Proteomes" id="UP001221142"/>
    </source>
</evidence>
<dbReference type="AlphaFoldDB" id="A0AAD7BIP0"/>